<gene>
    <name evidence="8" type="ORF">BXY57_1645</name>
</gene>
<dbReference type="InterPro" id="IPR057739">
    <property type="entry name" value="Glyco_hydro_29_N"/>
</dbReference>
<evidence type="ECO:0000256" key="4">
    <source>
        <dbReference type="ARBA" id="ARBA00022801"/>
    </source>
</evidence>
<dbReference type="Gene3D" id="2.60.120.260">
    <property type="entry name" value="Galactose-binding domain-like"/>
    <property type="match status" value="1"/>
</dbReference>
<comment type="caution">
    <text evidence="8">The sequence shown here is derived from an EMBL/GenBank/DDBJ whole genome shotgun (WGS) entry which is preliminary data.</text>
</comment>
<dbReference type="SMART" id="SM00812">
    <property type="entry name" value="Alpha_L_fucos"/>
    <property type="match status" value="1"/>
</dbReference>
<dbReference type="EC" id="3.2.1.51" evidence="2"/>
<evidence type="ECO:0000313" key="8">
    <source>
        <dbReference type="EMBL" id="PJJ76046.1"/>
    </source>
</evidence>
<feature type="domain" description="Glycoside hydrolase family 29 N-terminal" evidence="7">
    <location>
        <begin position="43"/>
        <end position="351"/>
    </location>
</feature>
<dbReference type="Pfam" id="PF01120">
    <property type="entry name" value="Alpha_L_fucos"/>
    <property type="match status" value="1"/>
</dbReference>
<proteinExistence type="inferred from homology"/>
<protein>
    <recommendedName>
        <fullName evidence="2">alpha-L-fucosidase</fullName>
        <ecNumber evidence="2">3.2.1.51</ecNumber>
    </recommendedName>
</protein>
<dbReference type="OrthoDB" id="107551at2"/>
<reference evidence="8 9" key="1">
    <citation type="submission" date="2017-11" db="EMBL/GenBank/DDBJ databases">
        <title>Genomic Encyclopedia of Archaeal and Bacterial Type Strains, Phase II (KMG-II): From Individual Species to Whole Genera.</title>
        <authorList>
            <person name="Goeker M."/>
        </authorList>
    </citation>
    <scope>NUCLEOTIDE SEQUENCE [LARGE SCALE GENOMIC DNA]</scope>
    <source>
        <strain evidence="8 9">DSM 27268</strain>
    </source>
</reference>
<feature type="signal peptide" evidence="6">
    <location>
        <begin position="1"/>
        <end position="19"/>
    </location>
</feature>
<dbReference type="SUPFAM" id="SSF49785">
    <property type="entry name" value="Galactose-binding domain-like"/>
    <property type="match status" value="1"/>
</dbReference>
<dbReference type="GO" id="GO:0005764">
    <property type="term" value="C:lysosome"/>
    <property type="evidence" value="ECO:0007669"/>
    <property type="project" value="TreeGrafter"/>
</dbReference>
<dbReference type="InterPro" id="IPR008979">
    <property type="entry name" value="Galactose-bd-like_sf"/>
</dbReference>
<evidence type="ECO:0000256" key="2">
    <source>
        <dbReference type="ARBA" id="ARBA00012662"/>
    </source>
</evidence>
<dbReference type="PANTHER" id="PTHR10030:SF37">
    <property type="entry name" value="ALPHA-L-FUCOSIDASE-RELATED"/>
    <property type="match status" value="1"/>
</dbReference>
<evidence type="ECO:0000256" key="6">
    <source>
        <dbReference type="SAM" id="SignalP"/>
    </source>
</evidence>
<feature type="chain" id="PRO_5014663856" description="alpha-L-fucosidase" evidence="6">
    <location>
        <begin position="20"/>
        <end position="499"/>
    </location>
</feature>
<dbReference type="AlphaFoldDB" id="A0A2M9CVV0"/>
<dbReference type="PANTHER" id="PTHR10030">
    <property type="entry name" value="ALPHA-L-FUCOSIDASE"/>
    <property type="match status" value="1"/>
</dbReference>
<dbReference type="GO" id="GO:0006004">
    <property type="term" value="P:fucose metabolic process"/>
    <property type="evidence" value="ECO:0007669"/>
    <property type="project" value="TreeGrafter"/>
</dbReference>
<dbReference type="GO" id="GO:0004560">
    <property type="term" value="F:alpha-L-fucosidase activity"/>
    <property type="evidence" value="ECO:0007669"/>
    <property type="project" value="InterPro"/>
</dbReference>
<evidence type="ECO:0000256" key="1">
    <source>
        <dbReference type="ARBA" id="ARBA00007951"/>
    </source>
</evidence>
<organism evidence="8 9">
    <name type="scientific">Thermoflavifilum aggregans</name>
    <dbReference type="NCBI Taxonomy" id="454188"/>
    <lineage>
        <taxon>Bacteria</taxon>
        <taxon>Pseudomonadati</taxon>
        <taxon>Bacteroidota</taxon>
        <taxon>Chitinophagia</taxon>
        <taxon>Chitinophagales</taxon>
        <taxon>Chitinophagaceae</taxon>
        <taxon>Thermoflavifilum</taxon>
    </lineage>
</organism>
<evidence type="ECO:0000259" key="7">
    <source>
        <dbReference type="Pfam" id="PF01120"/>
    </source>
</evidence>
<dbReference type="GO" id="GO:0016139">
    <property type="term" value="P:glycoside catabolic process"/>
    <property type="evidence" value="ECO:0007669"/>
    <property type="project" value="TreeGrafter"/>
</dbReference>
<dbReference type="InterPro" id="IPR000933">
    <property type="entry name" value="Glyco_hydro_29"/>
</dbReference>
<dbReference type="InterPro" id="IPR017853">
    <property type="entry name" value="GH"/>
</dbReference>
<sequence length="499" mass="56567">MKHAITILFAFCLKLTGWAQVLQPVGPVPTEAQLKWQSLGMIAIVHFGLNTFTHQEWGYGDVDPNLFQPAHFDADQIVRAAKAGGIRGIILVAKHHDGFCLWPTKTTDYSVRASSWMRGQGDVVKAFAEACHREGLAFGLYCSPWDRNQAAYGTYRYVQLYRQQWEELATQYGPLFECWFDGANGGTGYYGGAREKRVIDRSHYYGWDTTWALIRRLQPRAVIFSDVGPDLRWVGNERGYAADSTWETFTPQSPDDKPPAPGQVRTEFSPYGTARGEYWMPAECDVPLRPGWFYHPEEEGKQKTPAQLWEIYVHSVGRAGVLNLGLTPTTDGVLDTQDVRILKVFGDWLKQVFDTNLIKTARIQGPAHMQQSYGNRLKQWLTDGNDTTDWIVAAAHQGNAFSRDPQTLEVWWDEPQTFRLIQLKEDIRYGQRIQQVRVEALTSKGWETLAQVSGIGANRLIDLPKSVTARALRFHILAPDGFAMGEMGVYSYRNLPAWP</sequence>
<dbReference type="EMBL" id="PGFG01000001">
    <property type="protein sequence ID" value="PJJ76046.1"/>
    <property type="molecule type" value="Genomic_DNA"/>
</dbReference>
<comment type="similarity">
    <text evidence="1">Belongs to the glycosyl hydrolase 29 family.</text>
</comment>
<dbReference type="Gene3D" id="3.20.20.80">
    <property type="entry name" value="Glycosidases"/>
    <property type="match status" value="1"/>
</dbReference>
<name>A0A2M9CVV0_9BACT</name>
<dbReference type="SUPFAM" id="SSF51445">
    <property type="entry name" value="(Trans)glycosidases"/>
    <property type="match status" value="1"/>
</dbReference>
<keyword evidence="5" id="KW-0326">Glycosidase</keyword>
<keyword evidence="3 6" id="KW-0732">Signal</keyword>
<evidence type="ECO:0000313" key="9">
    <source>
        <dbReference type="Proteomes" id="UP000230000"/>
    </source>
</evidence>
<evidence type="ECO:0000256" key="5">
    <source>
        <dbReference type="ARBA" id="ARBA00023295"/>
    </source>
</evidence>
<dbReference type="Proteomes" id="UP000230000">
    <property type="component" value="Unassembled WGS sequence"/>
</dbReference>
<dbReference type="RefSeq" id="WP_100314574.1">
    <property type="nucleotide sequence ID" value="NZ_PGFG01000001.1"/>
</dbReference>
<evidence type="ECO:0000256" key="3">
    <source>
        <dbReference type="ARBA" id="ARBA00022729"/>
    </source>
</evidence>
<keyword evidence="4" id="KW-0378">Hydrolase</keyword>
<accession>A0A2M9CVV0</accession>
<keyword evidence="9" id="KW-1185">Reference proteome</keyword>